<dbReference type="GO" id="GO:0006351">
    <property type="term" value="P:DNA-templated transcription"/>
    <property type="evidence" value="ECO:0007669"/>
    <property type="project" value="InterPro"/>
</dbReference>
<feature type="domain" description="C2H2-type" evidence="9">
    <location>
        <begin position="7"/>
        <end position="32"/>
    </location>
</feature>
<dbReference type="STRING" id="1810919.A0A3D8S5C4"/>
<dbReference type="AlphaFoldDB" id="A0A3D8S5C4"/>
<dbReference type="Gene3D" id="3.30.160.60">
    <property type="entry name" value="Classic Zinc Finger"/>
    <property type="match status" value="1"/>
</dbReference>
<keyword evidence="2" id="KW-0479">Metal-binding</keyword>
<dbReference type="PANTHER" id="PTHR40626:SF11">
    <property type="entry name" value="ZINC FINGER PROTEIN YPR022C"/>
    <property type="match status" value="1"/>
</dbReference>
<dbReference type="GO" id="GO:0000978">
    <property type="term" value="F:RNA polymerase II cis-regulatory region sequence-specific DNA binding"/>
    <property type="evidence" value="ECO:0007669"/>
    <property type="project" value="InterPro"/>
</dbReference>
<reference evidence="10 11" key="1">
    <citation type="journal article" date="2018" name="IMA Fungus">
        <title>IMA Genome-F 9: Draft genome sequence of Annulohypoxylon stygium, Aspergillus mulundensis, Berkeleyomyces basicola (syn. Thielaviopsis basicola), Ceratocystis smalleyi, two Cercospora beticola strains, Coleophoma cylindrospora, Fusarium fracticaudum, Phialophora cf. hyalina, and Morchella septimelata.</title>
        <authorList>
            <person name="Wingfield B.D."/>
            <person name="Bills G.F."/>
            <person name="Dong Y."/>
            <person name="Huang W."/>
            <person name="Nel W.J."/>
            <person name="Swalarsk-Parry B.S."/>
            <person name="Vaghefi N."/>
            <person name="Wilken P.M."/>
            <person name="An Z."/>
            <person name="de Beer Z.W."/>
            <person name="De Vos L."/>
            <person name="Chen L."/>
            <person name="Duong T.A."/>
            <person name="Gao Y."/>
            <person name="Hammerbacher A."/>
            <person name="Kikkert J.R."/>
            <person name="Li Y."/>
            <person name="Li H."/>
            <person name="Li K."/>
            <person name="Li Q."/>
            <person name="Liu X."/>
            <person name="Ma X."/>
            <person name="Naidoo K."/>
            <person name="Pethybridge S.J."/>
            <person name="Sun J."/>
            <person name="Steenkamp E.T."/>
            <person name="van der Nest M.A."/>
            <person name="van Wyk S."/>
            <person name="Wingfield M.J."/>
            <person name="Xiong C."/>
            <person name="Yue Q."/>
            <person name="Zhang X."/>
        </authorList>
    </citation>
    <scope>NUCLEOTIDE SEQUENCE [LARGE SCALE GENOMIC DNA]</scope>
    <source>
        <strain evidence="10 11">DSM 5745</strain>
    </source>
</reference>
<dbReference type="InterPro" id="IPR007219">
    <property type="entry name" value="XnlR_reg_dom"/>
</dbReference>
<evidence type="ECO:0000256" key="3">
    <source>
        <dbReference type="ARBA" id="ARBA00022737"/>
    </source>
</evidence>
<feature type="region of interest" description="Disordered" evidence="8">
    <location>
        <begin position="74"/>
        <end position="94"/>
    </location>
</feature>
<evidence type="ECO:0000256" key="2">
    <source>
        <dbReference type="ARBA" id="ARBA00022723"/>
    </source>
</evidence>
<keyword evidence="3" id="KW-0677">Repeat</keyword>
<dbReference type="GeneID" id="38115419"/>
<keyword evidence="4 7" id="KW-0863">Zinc-finger</keyword>
<keyword evidence="5" id="KW-0862">Zinc</keyword>
<protein>
    <recommendedName>
        <fullName evidence="9">C2H2-type domain-containing protein</fullName>
    </recommendedName>
</protein>
<comment type="subcellular location">
    <subcellularLocation>
        <location evidence="1">Nucleus</location>
    </subcellularLocation>
</comment>
<evidence type="ECO:0000313" key="10">
    <source>
        <dbReference type="EMBL" id="RDW81492.1"/>
    </source>
</evidence>
<dbReference type="Proteomes" id="UP000256690">
    <property type="component" value="Unassembled WGS sequence"/>
</dbReference>
<proteinExistence type="predicted"/>
<accession>A0A3D8S5C4</accession>
<keyword evidence="6" id="KW-0539">Nucleus</keyword>
<sequence length="660" mass="73145">MEQVKPFACPACTGRFTRQENLNRHTASGKTHNSLLADPSSQSKFIDGRTYDHSPAPSAIDLRKRHVRKYHLQETGSPTAKAAEGPQYLPPKPMPAAQPATNIANISWLFQLPQFIAAYFDKFQIILPLIHRPTFDAGSTSEPLLQAVACIGAVYHSAGSHHEVSLALMQSGLQALDAFVDQHQCAGFRQIWVIQAYLLFEYFALHSCDDTLFGTAVNIHRKLVDAARQYQLLQDNLTLGGHGHLRSDSVERDWQSAIQSEARKRAMYALYYLDAQMSVMCNIRPLLTALEVKYELPCRDDLWSAPNAQAWSSLLVLSQDGSFNNEHDDDDANVDPRPAQGDLYSSIMHLMAPGPPGKSLGLLWNSSFAALMLVMQIQMMVRDLVLGSTFLYHNIRGGDGNDAERHRHTLSIIPEHSRAQVMQALDSLADLMPPRPSATADCPVDVRLWNHVWIAWHYTALCLTHQDGLLTNGIVEYSLPTAISTAWELGKPRSKQLRDVYEDRDVIRVAGCLENILALVTKPALGASIRSSGTEDPFTTMLAFKTVLIGWRAVRLMGLGLQEDSSSSPSASSIYTLSAKVLMRKILGSMEVDNEREEDHRRDRRGSGGSQQSISSFTILNDSEALYLERVEAALARRDVWPAAVWIGAVFTETAGGMGI</sequence>
<dbReference type="CDD" id="cd12148">
    <property type="entry name" value="fungal_TF_MHR"/>
    <property type="match status" value="1"/>
</dbReference>
<dbReference type="EMBL" id="PVWQ01000005">
    <property type="protein sequence ID" value="RDW81492.1"/>
    <property type="molecule type" value="Genomic_DNA"/>
</dbReference>
<name>A0A3D8S5C4_9EURO</name>
<dbReference type="RefSeq" id="XP_026604545.1">
    <property type="nucleotide sequence ID" value="XM_026747065.1"/>
</dbReference>
<keyword evidence="11" id="KW-1185">Reference proteome</keyword>
<dbReference type="InterPro" id="IPR013087">
    <property type="entry name" value="Znf_C2H2_type"/>
</dbReference>
<evidence type="ECO:0000256" key="8">
    <source>
        <dbReference type="SAM" id="MobiDB-lite"/>
    </source>
</evidence>
<evidence type="ECO:0000256" key="4">
    <source>
        <dbReference type="ARBA" id="ARBA00022771"/>
    </source>
</evidence>
<comment type="caution">
    <text evidence="10">The sequence shown here is derived from an EMBL/GenBank/DDBJ whole genome shotgun (WGS) entry which is preliminary data.</text>
</comment>
<evidence type="ECO:0000256" key="7">
    <source>
        <dbReference type="PROSITE-ProRule" id="PRU00042"/>
    </source>
</evidence>
<dbReference type="PANTHER" id="PTHR40626">
    <property type="entry name" value="MIP31509P"/>
    <property type="match status" value="1"/>
</dbReference>
<gene>
    <name evidence="10" type="ORF">DSM5745_05049</name>
</gene>
<evidence type="ECO:0000256" key="5">
    <source>
        <dbReference type="ARBA" id="ARBA00022833"/>
    </source>
</evidence>
<dbReference type="PROSITE" id="PS50157">
    <property type="entry name" value="ZINC_FINGER_C2H2_2"/>
    <property type="match status" value="1"/>
</dbReference>
<organism evidence="10 11">
    <name type="scientific">Aspergillus mulundensis</name>
    <dbReference type="NCBI Taxonomy" id="1810919"/>
    <lineage>
        <taxon>Eukaryota</taxon>
        <taxon>Fungi</taxon>
        <taxon>Dikarya</taxon>
        <taxon>Ascomycota</taxon>
        <taxon>Pezizomycotina</taxon>
        <taxon>Eurotiomycetes</taxon>
        <taxon>Eurotiomycetidae</taxon>
        <taxon>Eurotiales</taxon>
        <taxon>Aspergillaceae</taxon>
        <taxon>Aspergillus</taxon>
        <taxon>Aspergillus subgen. Nidulantes</taxon>
    </lineage>
</organism>
<dbReference type="GO" id="GO:0000785">
    <property type="term" value="C:chromatin"/>
    <property type="evidence" value="ECO:0007669"/>
    <property type="project" value="TreeGrafter"/>
</dbReference>
<feature type="region of interest" description="Disordered" evidence="8">
    <location>
        <begin position="593"/>
        <end position="614"/>
    </location>
</feature>
<evidence type="ECO:0000259" key="9">
    <source>
        <dbReference type="PROSITE" id="PS50157"/>
    </source>
</evidence>
<evidence type="ECO:0000256" key="6">
    <source>
        <dbReference type="ARBA" id="ARBA00023242"/>
    </source>
</evidence>
<dbReference type="InterPro" id="IPR051059">
    <property type="entry name" value="VerF-like"/>
</dbReference>
<dbReference type="GO" id="GO:0008270">
    <property type="term" value="F:zinc ion binding"/>
    <property type="evidence" value="ECO:0007669"/>
    <property type="project" value="UniProtKB-KW"/>
</dbReference>
<dbReference type="GO" id="GO:0000981">
    <property type="term" value="F:DNA-binding transcription factor activity, RNA polymerase II-specific"/>
    <property type="evidence" value="ECO:0007669"/>
    <property type="project" value="InterPro"/>
</dbReference>
<evidence type="ECO:0000256" key="1">
    <source>
        <dbReference type="ARBA" id="ARBA00004123"/>
    </source>
</evidence>
<dbReference type="OrthoDB" id="1405595at2759"/>
<dbReference type="GO" id="GO:0005634">
    <property type="term" value="C:nucleus"/>
    <property type="evidence" value="ECO:0007669"/>
    <property type="project" value="UniProtKB-SubCell"/>
</dbReference>
<dbReference type="Pfam" id="PF04082">
    <property type="entry name" value="Fungal_trans"/>
    <property type="match status" value="1"/>
</dbReference>
<evidence type="ECO:0000313" key="11">
    <source>
        <dbReference type="Proteomes" id="UP000256690"/>
    </source>
</evidence>